<feature type="region of interest" description="Disordered" evidence="1">
    <location>
        <begin position="1"/>
        <end position="40"/>
    </location>
</feature>
<evidence type="ECO:0000256" key="1">
    <source>
        <dbReference type="SAM" id="MobiDB-lite"/>
    </source>
</evidence>
<dbReference type="EMBL" id="GBRH01206613">
    <property type="protein sequence ID" value="JAD91282.1"/>
    <property type="molecule type" value="Transcribed_RNA"/>
</dbReference>
<proteinExistence type="predicted"/>
<reference evidence="2" key="2">
    <citation type="journal article" date="2015" name="Data Brief">
        <title>Shoot transcriptome of the giant reed, Arundo donax.</title>
        <authorList>
            <person name="Barrero R.A."/>
            <person name="Guerrero F.D."/>
            <person name="Moolhuijzen P."/>
            <person name="Goolsby J.A."/>
            <person name="Tidwell J."/>
            <person name="Bellgard S.E."/>
            <person name="Bellgard M.I."/>
        </authorList>
    </citation>
    <scope>NUCLEOTIDE SEQUENCE</scope>
    <source>
        <tissue evidence="2">Shoot tissue taken approximately 20 cm above the soil surface</tissue>
    </source>
</reference>
<dbReference type="AlphaFoldDB" id="A0A0A9E5M1"/>
<accession>A0A0A9E5M1</accession>
<evidence type="ECO:0000313" key="2">
    <source>
        <dbReference type="EMBL" id="JAD91282.1"/>
    </source>
</evidence>
<reference evidence="2" key="1">
    <citation type="submission" date="2014-09" db="EMBL/GenBank/DDBJ databases">
        <authorList>
            <person name="Magalhaes I.L.F."/>
            <person name="Oliveira U."/>
            <person name="Santos F.R."/>
            <person name="Vidigal T.H.D.A."/>
            <person name="Brescovit A.D."/>
            <person name="Santos A.J."/>
        </authorList>
    </citation>
    <scope>NUCLEOTIDE SEQUENCE</scope>
    <source>
        <tissue evidence="2">Shoot tissue taken approximately 20 cm above the soil surface</tissue>
    </source>
</reference>
<feature type="compositionally biased region" description="Polar residues" evidence="1">
    <location>
        <begin position="29"/>
        <end position="40"/>
    </location>
</feature>
<organism evidence="2">
    <name type="scientific">Arundo donax</name>
    <name type="common">Giant reed</name>
    <name type="synonym">Donax arundinaceus</name>
    <dbReference type="NCBI Taxonomy" id="35708"/>
    <lineage>
        <taxon>Eukaryota</taxon>
        <taxon>Viridiplantae</taxon>
        <taxon>Streptophyta</taxon>
        <taxon>Embryophyta</taxon>
        <taxon>Tracheophyta</taxon>
        <taxon>Spermatophyta</taxon>
        <taxon>Magnoliopsida</taxon>
        <taxon>Liliopsida</taxon>
        <taxon>Poales</taxon>
        <taxon>Poaceae</taxon>
        <taxon>PACMAD clade</taxon>
        <taxon>Arundinoideae</taxon>
        <taxon>Arundineae</taxon>
        <taxon>Arundo</taxon>
    </lineage>
</organism>
<protein>
    <submittedName>
        <fullName evidence="2">Uncharacterized protein</fullName>
    </submittedName>
</protein>
<sequence length="60" mass="6058">MPVVRSDQELQGGRAHPETRGASAVTAAAQDSGSVHTSHPVTATQASCSDIVIATTVIVS</sequence>
<name>A0A0A9E5M1_ARUDO</name>